<dbReference type="GO" id="GO:0000287">
    <property type="term" value="F:magnesium ion binding"/>
    <property type="evidence" value="ECO:0007669"/>
    <property type="project" value="UniProtKB-UniRule"/>
</dbReference>
<keyword evidence="4 8" id="KW-0479">Metal-binding</keyword>
<protein>
    <recommendedName>
        <fullName evidence="8">Ribonuclease VapC</fullName>
        <shortName evidence="8">RNase VapC</shortName>
        <ecNumber evidence="8">3.1.-.-</ecNumber>
    </recommendedName>
    <alternativeName>
        <fullName evidence="8">Toxin VapC</fullName>
    </alternativeName>
</protein>
<dbReference type="SUPFAM" id="SSF88723">
    <property type="entry name" value="PIN domain-like"/>
    <property type="match status" value="1"/>
</dbReference>
<dbReference type="PANTHER" id="PTHR33653">
    <property type="entry name" value="RIBONUCLEASE VAPC2"/>
    <property type="match status" value="1"/>
</dbReference>
<proteinExistence type="inferred from homology"/>
<keyword evidence="8" id="KW-0800">Toxin</keyword>
<feature type="binding site" evidence="8">
    <location>
        <position position="99"/>
    </location>
    <ligand>
        <name>Mg(2+)</name>
        <dbReference type="ChEBI" id="CHEBI:18420"/>
    </ligand>
</feature>
<comment type="cofactor">
    <cofactor evidence="1 8">
        <name>Mg(2+)</name>
        <dbReference type="ChEBI" id="CHEBI:18420"/>
    </cofactor>
</comment>
<evidence type="ECO:0000256" key="8">
    <source>
        <dbReference type="HAMAP-Rule" id="MF_00265"/>
    </source>
</evidence>
<evidence type="ECO:0000256" key="3">
    <source>
        <dbReference type="ARBA" id="ARBA00022722"/>
    </source>
</evidence>
<evidence type="ECO:0000256" key="2">
    <source>
        <dbReference type="ARBA" id="ARBA00022649"/>
    </source>
</evidence>
<dbReference type="InterPro" id="IPR050556">
    <property type="entry name" value="Type_II_TA_system_RNase"/>
</dbReference>
<accession>A0AAU6SCJ6</accession>
<dbReference type="EC" id="3.1.-.-" evidence="8"/>
<gene>
    <name evidence="8" type="primary">vapC</name>
    <name evidence="10" type="ORF">MRBLWS13_002265</name>
</gene>
<reference evidence="10" key="1">
    <citation type="submission" date="2024-04" db="EMBL/GenBank/DDBJ databases">
        <authorList>
            <person name="Roder T."/>
            <person name="Oberhansli S."/>
            <person name="Kreuzer M."/>
        </authorList>
    </citation>
    <scope>NUCLEOTIDE SEQUENCE</scope>
    <source>
        <strain evidence="10">LWS13-1.2</strain>
    </source>
</reference>
<dbReference type="GO" id="GO:0090729">
    <property type="term" value="F:toxin activity"/>
    <property type="evidence" value="ECO:0007669"/>
    <property type="project" value="UniProtKB-KW"/>
</dbReference>
<feature type="binding site" evidence="8">
    <location>
        <position position="4"/>
    </location>
    <ligand>
        <name>Mg(2+)</name>
        <dbReference type="ChEBI" id="CHEBI:18420"/>
    </ligand>
</feature>
<dbReference type="RefSeq" id="WP_349425483.1">
    <property type="nucleotide sequence ID" value="NZ_CP151632.1"/>
</dbReference>
<name>A0AAU6SCJ6_9MICO</name>
<keyword evidence="6 8" id="KW-0460">Magnesium</keyword>
<evidence type="ECO:0000256" key="1">
    <source>
        <dbReference type="ARBA" id="ARBA00001946"/>
    </source>
</evidence>
<dbReference type="GO" id="GO:0016787">
    <property type="term" value="F:hydrolase activity"/>
    <property type="evidence" value="ECO:0007669"/>
    <property type="project" value="UniProtKB-KW"/>
</dbReference>
<evidence type="ECO:0000256" key="4">
    <source>
        <dbReference type="ARBA" id="ARBA00022723"/>
    </source>
</evidence>
<sequence length="134" mass="14591">MIVDTSAVVALLQDEEPAPFIEKLLLARRSQMSAATLVETRAVVGGRLGVAGLRRLDALLRRFGTEIVPFDASQADAASAAYRDYGRGTGHPARLNFGDTFSYALAHVRDESLLFVGDDFSRTDIRSALEEYGE</sequence>
<evidence type="ECO:0000259" key="9">
    <source>
        <dbReference type="Pfam" id="PF01850"/>
    </source>
</evidence>
<keyword evidence="3 8" id="KW-0540">Nuclease</keyword>
<evidence type="ECO:0000256" key="7">
    <source>
        <dbReference type="ARBA" id="ARBA00038093"/>
    </source>
</evidence>
<dbReference type="PANTHER" id="PTHR33653:SF1">
    <property type="entry name" value="RIBONUCLEASE VAPC2"/>
    <property type="match status" value="1"/>
</dbReference>
<dbReference type="GO" id="GO:0004540">
    <property type="term" value="F:RNA nuclease activity"/>
    <property type="evidence" value="ECO:0007669"/>
    <property type="project" value="InterPro"/>
</dbReference>
<evidence type="ECO:0000256" key="5">
    <source>
        <dbReference type="ARBA" id="ARBA00022801"/>
    </source>
</evidence>
<dbReference type="Pfam" id="PF01850">
    <property type="entry name" value="PIN"/>
    <property type="match status" value="1"/>
</dbReference>
<comment type="function">
    <text evidence="8">Toxic component of a toxin-antitoxin (TA) system. An RNase.</text>
</comment>
<dbReference type="Gene3D" id="3.40.50.1010">
    <property type="entry name" value="5'-nuclease"/>
    <property type="match status" value="1"/>
</dbReference>
<dbReference type="EMBL" id="CP151632">
    <property type="protein sequence ID" value="WZO34603.1"/>
    <property type="molecule type" value="Genomic_DNA"/>
</dbReference>
<organism evidence="10">
    <name type="scientific">Microbacterium sp. LWS13-1.2</name>
    <dbReference type="NCBI Taxonomy" id="3135264"/>
    <lineage>
        <taxon>Bacteria</taxon>
        <taxon>Bacillati</taxon>
        <taxon>Actinomycetota</taxon>
        <taxon>Actinomycetes</taxon>
        <taxon>Micrococcales</taxon>
        <taxon>Microbacteriaceae</taxon>
        <taxon>Microbacterium</taxon>
    </lineage>
</organism>
<dbReference type="HAMAP" id="MF_00265">
    <property type="entry name" value="VapC_Nob1"/>
    <property type="match status" value="1"/>
</dbReference>
<keyword evidence="2 8" id="KW-1277">Toxin-antitoxin system</keyword>
<dbReference type="InterPro" id="IPR022907">
    <property type="entry name" value="VapC_family"/>
</dbReference>
<feature type="domain" description="PIN" evidence="9">
    <location>
        <begin position="1"/>
        <end position="124"/>
    </location>
</feature>
<keyword evidence="5 8" id="KW-0378">Hydrolase</keyword>
<dbReference type="InterPro" id="IPR002716">
    <property type="entry name" value="PIN_dom"/>
</dbReference>
<comment type="similarity">
    <text evidence="7 8">Belongs to the PINc/VapC protein family.</text>
</comment>
<dbReference type="CDD" id="cd09871">
    <property type="entry name" value="PIN_MtVapC28-VapC30-like"/>
    <property type="match status" value="1"/>
</dbReference>
<evidence type="ECO:0000313" key="10">
    <source>
        <dbReference type="EMBL" id="WZO34603.1"/>
    </source>
</evidence>
<dbReference type="InterPro" id="IPR029060">
    <property type="entry name" value="PIN-like_dom_sf"/>
</dbReference>
<evidence type="ECO:0000256" key="6">
    <source>
        <dbReference type="ARBA" id="ARBA00022842"/>
    </source>
</evidence>
<dbReference type="AlphaFoldDB" id="A0AAU6SCJ6"/>